<keyword evidence="1" id="KW-1133">Transmembrane helix</keyword>
<reference evidence="3" key="1">
    <citation type="submission" date="2016-10" db="EMBL/GenBank/DDBJ databases">
        <authorList>
            <person name="Varghese N."/>
            <person name="Submissions S."/>
        </authorList>
    </citation>
    <scope>NUCLEOTIDE SEQUENCE [LARGE SCALE GENOMIC DNA]</scope>
    <source>
        <strain evidence="3">DSM 17465</strain>
    </source>
</reference>
<dbReference type="RefSeq" id="WP_054785452.1">
    <property type="nucleotide sequence ID" value="NZ_FPBD01000003.1"/>
</dbReference>
<gene>
    <name evidence="2" type="ORF">SAMN05444141_1033</name>
</gene>
<dbReference type="EMBL" id="FPBD01000003">
    <property type="protein sequence ID" value="SFT73565.1"/>
    <property type="molecule type" value="Genomic_DNA"/>
</dbReference>
<dbReference type="InterPro" id="IPR009339">
    <property type="entry name" value="DUF998"/>
</dbReference>
<dbReference type="Proteomes" id="UP000183371">
    <property type="component" value="Unassembled WGS sequence"/>
</dbReference>
<sequence>MRKADIALLFVAMSYLWLVATVAIGAQFYPGYSHISHFMSVLGATGAPHGPTVNFWGFLAVELLLLPSFIICFIDLMRSRAERVALVVFAGYPLFIGLAALFPCDFECRMADPSQSQLIHSAAGLFAYFCAVVGLCLLARAQEGWSYWFVPGLVLFALFLSLMLETSLSGLLQRVLETGAYLWFVLILLQKRQKVGSVLASR</sequence>
<dbReference type="AlphaFoldDB" id="A0A1I7AF85"/>
<evidence type="ECO:0008006" key="4">
    <source>
        <dbReference type="Google" id="ProtNLM"/>
    </source>
</evidence>
<organism evidence="2 3">
    <name type="scientific">Pseudovibrio denitrificans</name>
    <dbReference type="NCBI Taxonomy" id="258256"/>
    <lineage>
        <taxon>Bacteria</taxon>
        <taxon>Pseudomonadati</taxon>
        <taxon>Pseudomonadota</taxon>
        <taxon>Alphaproteobacteria</taxon>
        <taxon>Hyphomicrobiales</taxon>
        <taxon>Stappiaceae</taxon>
        <taxon>Pseudovibrio</taxon>
    </lineage>
</organism>
<feature type="transmembrane region" description="Helical" evidence="1">
    <location>
        <begin position="145"/>
        <end position="164"/>
    </location>
</feature>
<feature type="transmembrane region" description="Helical" evidence="1">
    <location>
        <begin position="7"/>
        <end position="29"/>
    </location>
</feature>
<keyword evidence="3" id="KW-1185">Reference proteome</keyword>
<feature type="transmembrane region" description="Helical" evidence="1">
    <location>
        <begin position="118"/>
        <end position="138"/>
    </location>
</feature>
<keyword evidence="1" id="KW-0812">Transmembrane</keyword>
<evidence type="ECO:0000313" key="3">
    <source>
        <dbReference type="Proteomes" id="UP000183371"/>
    </source>
</evidence>
<evidence type="ECO:0000256" key="1">
    <source>
        <dbReference type="SAM" id="Phobius"/>
    </source>
</evidence>
<feature type="transmembrane region" description="Helical" evidence="1">
    <location>
        <begin position="55"/>
        <end position="77"/>
    </location>
</feature>
<name>A0A1I7AF85_9HYPH</name>
<feature type="transmembrane region" description="Helical" evidence="1">
    <location>
        <begin position="170"/>
        <end position="189"/>
    </location>
</feature>
<proteinExistence type="predicted"/>
<protein>
    <recommendedName>
        <fullName evidence="4">DUF998 domain-containing protein</fullName>
    </recommendedName>
</protein>
<accession>A0A1I7AF85</accession>
<feature type="transmembrane region" description="Helical" evidence="1">
    <location>
        <begin position="84"/>
        <end position="103"/>
    </location>
</feature>
<keyword evidence="1" id="KW-0472">Membrane</keyword>
<dbReference type="Pfam" id="PF06197">
    <property type="entry name" value="DUF998"/>
    <property type="match status" value="1"/>
</dbReference>
<evidence type="ECO:0000313" key="2">
    <source>
        <dbReference type="EMBL" id="SFT73565.1"/>
    </source>
</evidence>